<dbReference type="RefSeq" id="WP_008413342.1">
    <property type="nucleotide sequence ID" value="NZ_CAOS01000015.1"/>
</dbReference>
<dbReference type="EMBL" id="CAOS01000015">
    <property type="protein sequence ID" value="CCO09358.1"/>
    <property type="molecule type" value="Genomic_DNA"/>
</dbReference>
<dbReference type="Gene3D" id="3.40.50.720">
    <property type="entry name" value="NAD(P)-binding Rossmann-like Domain"/>
    <property type="match status" value="1"/>
</dbReference>
<comment type="caution">
    <text evidence="2">The sequence shown here is derived from an EMBL/GenBank/DDBJ whole genome shotgun (WGS) entry which is preliminary data.</text>
</comment>
<dbReference type="SUPFAM" id="SSF51735">
    <property type="entry name" value="NAD(P)-binding Rossmann-fold domains"/>
    <property type="match status" value="1"/>
</dbReference>
<dbReference type="InterPro" id="IPR016040">
    <property type="entry name" value="NAD(P)-bd_dom"/>
</dbReference>
<dbReference type="eggNOG" id="COG0451">
    <property type="taxonomic scope" value="Bacteria"/>
</dbReference>
<feature type="domain" description="NAD(P)-binding" evidence="1">
    <location>
        <begin position="10"/>
        <end position="313"/>
    </location>
</feature>
<name>K8ECF0_9FIRM</name>
<protein>
    <submittedName>
        <fullName evidence="2">Putative sugar dehydratase/epimerase yfnG</fullName>
    </submittedName>
</protein>
<dbReference type="Proteomes" id="UP000009315">
    <property type="component" value="Unassembled WGS sequence"/>
</dbReference>
<sequence>MSQWQGKNVLITGCTGFIGSRLANRLVQSGAQVVGIIRDHVAASNLFQSGVFNHMQAAYGDITDFHFVNRVLAEYEIDTVFHLAAQTIVTIANRSPLSTFESNIKGTWTVLEACRLSPTVERIVVASSDKAYGRSAELPYTEDQPLQGNHPYDVSKSCSDLIAQSYYQTYRLPVVISRLANVYGGGDLNFNRLVPGTVQAVLADRAPTIRSDGSPLREYLYIEDAVAAYLLLAEHLHRPAVVGQAFNFAPHHPISVLEMVQTIIKISGKNLKPRILGQRTPAAEIEQQYSDSSRARKILQWHPRWGLEAGLADTLAWYRQYLEGVKDLGSIKNVR</sequence>
<dbReference type="OrthoDB" id="9779041at2"/>
<organism evidence="2 3">
    <name type="scientific">Desulforamulus hydrothermalis Lam5 = DSM 18033</name>
    <dbReference type="NCBI Taxonomy" id="1121428"/>
    <lineage>
        <taxon>Bacteria</taxon>
        <taxon>Bacillati</taxon>
        <taxon>Bacillota</taxon>
        <taxon>Clostridia</taxon>
        <taxon>Eubacteriales</taxon>
        <taxon>Peptococcaceae</taxon>
        <taxon>Desulforamulus</taxon>
    </lineage>
</organism>
<gene>
    <name evidence="2" type="primary">yfnG</name>
    <name evidence="2" type="ORF">DESHY_80025</name>
</gene>
<dbReference type="Pfam" id="PF16363">
    <property type="entry name" value="GDP_Man_Dehyd"/>
    <property type="match status" value="1"/>
</dbReference>
<dbReference type="STRING" id="1121428.DESHY_80025"/>
<accession>K8ECF0</accession>
<evidence type="ECO:0000259" key="1">
    <source>
        <dbReference type="Pfam" id="PF16363"/>
    </source>
</evidence>
<dbReference type="InterPro" id="IPR036291">
    <property type="entry name" value="NAD(P)-bd_dom_sf"/>
</dbReference>
<proteinExistence type="predicted"/>
<dbReference type="AlphaFoldDB" id="K8ECF0"/>
<evidence type="ECO:0000313" key="2">
    <source>
        <dbReference type="EMBL" id="CCO09358.1"/>
    </source>
</evidence>
<dbReference type="Gene3D" id="3.90.25.10">
    <property type="entry name" value="UDP-galactose 4-epimerase, domain 1"/>
    <property type="match status" value="1"/>
</dbReference>
<keyword evidence="3" id="KW-1185">Reference proteome</keyword>
<reference evidence="2 3" key="1">
    <citation type="journal article" date="2013" name="Genome Announc.">
        <title>Genome Sequence of the Sulfate-Reducing Bacterium Desulfotomaculum hydrothermale Lam5(T).</title>
        <authorList>
            <person name="Amin O."/>
            <person name="Fardeau M.L."/>
            <person name="Valette O."/>
            <person name="Hirschler-Rea A."/>
            <person name="Barbe V."/>
            <person name="Medigue C."/>
            <person name="Vacherie B."/>
            <person name="Ollivier B."/>
            <person name="Bertin P.N."/>
            <person name="Dolla A."/>
        </authorList>
    </citation>
    <scope>NUCLEOTIDE SEQUENCE [LARGE SCALE GENOMIC DNA]</scope>
    <source>
        <strain evidence="3">Lam5 / DSM 18033</strain>
    </source>
</reference>
<evidence type="ECO:0000313" key="3">
    <source>
        <dbReference type="Proteomes" id="UP000009315"/>
    </source>
</evidence>
<dbReference type="PANTHER" id="PTHR43000">
    <property type="entry name" value="DTDP-D-GLUCOSE 4,6-DEHYDRATASE-RELATED"/>
    <property type="match status" value="1"/>
</dbReference>